<accession>A0A844RLX3</accession>
<evidence type="ECO:0000313" key="2">
    <source>
        <dbReference type="EMBL" id="MVN33384.1"/>
    </source>
</evidence>
<dbReference type="AlphaFoldDB" id="A0A844RLX3"/>
<sequence length="688" mass="76113">MDSRLICVLANDMIEGVMKDIPIADYPTPRTWCMKAQAAPNIPRGSMGMTGALRIILEDVASGKPQTSPVGIPGSDSEVTLGVCCQRLRPVGLVRDKNGSWSLSEEAEKWLSSKDDGYLAAVLCANTKYLGEILYLLQKPMKASMLQEIATTQYFMPWKKNSEVNRRTVWLRDLGLVVFHEHSLLYELTDAGRSFLKTIEVVFPESISEGELSDPLVYEASPWALSLCELEQEDLRSRKGSIGYYPGGKAELISTLTAYIAFFEAPRTREEVEAFSTANYGIKPSSARSFLNMLSGIGFVERASRNRYQATELAILWNKDANPLNMCCCLHKACMFVFEILHELKNRPKTKNDLSAASIVKYGFEKENGSEILKRIHFLQLAGLLRDHKADEFAITQAGEKLLESVSVQSVCESVDSSASDSIASTPVSCCEELLAELHLSSKDSSNHGRFERACAEAFKRLGFKSEWLGGSGKTDVLASTYSAAKYAYRITIDAKSTANGLVNESQLNFDTLVDHRKRHDAQFAIVVGCGFQGERVVSRAIKHKIVLIDVESLCKLIRLHEKTPLSAQDYKNLFEKYGLADLNVLDPARSRLVRSGVVLHAVMDCLASESNDEVIGGTLSVRELYVLLKARNRGLSPSIDEIENMLAFLSSPMINCVGKTKGEYYAIGSLNEASNKFAFYANACLAH</sequence>
<proteinExistence type="predicted"/>
<dbReference type="Gene3D" id="1.10.10.10">
    <property type="entry name" value="Winged helix-like DNA-binding domain superfamily/Winged helix DNA-binding domain"/>
    <property type="match status" value="1"/>
</dbReference>
<reference evidence="2 3" key="1">
    <citation type="submission" date="2019-11" db="EMBL/GenBank/DDBJ databases">
        <title>Whole genome shotgun sequencing (WGS) data from Adlercreutzia equolifaciens ResAG-91, Eggerthella lenta MRI-F36, MRI-F37, MRI-F40, ResAG-49, ResAG-88, ResAG-121, ResAG-145, and Gordonibacter sp. ResAG-5, ResAG-26, ResAG-43, ResAG-50, ResAG-59.</title>
        <authorList>
            <person name="Stoll D.A."/>
            <person name="Danylec N."/>
            <person name="Franz C.M.A.P."/>
            <person name="Huch M."/>
        </authorList>
    </citation>
    <scope>NUCLEOTIDE SEQUENCE [LARGE SCALE GENOMIC DNA]</scope>
    <source>
        <strain evidence="2 3">ResAG-88</strain>
    </source>
</reference>
<dbReference type="Proteomes" id="UP000436429">
    <property type="component" value="Unassembled WGS sequence"/>
</dbReference>
<dbReference type="GO" id="GO:0009307">
    <property type="term" value="P:DNA restriction-modification system"/>
    <property type="evidence" value="ECO:0007669"/>
    <property type="project" value="InterPro"/>
</dbReference>
<dbReference type="EMBL" id="WPOM01000016">
    <property type="protein sequence ID" value="MVN33384.1"/>
    <property type="molecule type" value="Genomic_DNA"/>
</dbReference>
<protein>
    <recommendedName>
        <fullName evidence="1">Restriction endonuclease type IV Mrr domain-containing protein</fullName>
    </recommendedName>
</protein>
<dbReference type="GO" id="GO:0003677">
    <property type="term" value="F:DNA binding"/>
    <property type="evidence" value="ECO:0007669"/>
    <property type="project" value="InterPro"/>
</dbReference>
<dbReference type="InterPro" id="IPR036388">
    <property type="entry name" value="WH-like_DNA-bd_sf"/>
</dbReference>
<name>A0A844RLX3_EGGLN</name>
<dbReference type="Pfam" id="PF04471">
    <property type="entry name" value="Mrr_cat"/>
    <property type="match status" value="1"/>
</dbReference>
<feature type="domain" description="Restriction endonuclease type IV Mrr" evidence="1">
    <location>
        <begin position="447"/>
        <end position="558"/>
    </location>
</feature>
<organism evidence="2 3">
    <name type="scientific">Eggerthella lenta</name>
    <name type="common">Eubacterium lentum</name>
    <dbReference type="NCBI Taxonomy" id="84112"/>
    <lineage>
        <taxon>Bacteria</taxon>
        <taxon>Bacillati</taxon>
        <taxon>Actinomycetota</taxon>
        <taxon>Coriobacteriia</taxon>
        <taxon>Eggerthellales</taxon>
        <taxon>Eggerthellaceae</taxon>
        <taxon>Eggerthella</taxon>
    </lineage>
</organism>
<gene>
    <name evidence="2" type="ORF">GO726_09430</name>
</gene>
<dbReference type="Gene3D" id="3.40.91.30">
    <property type="match status" value="1"/>
</dbReference>
<dbReference type="GO" id="GO:0004519">
    <property type="term" value="F:endonuclease activity"/>
    <property type="evidence" value="ECO:0007669"/>
    <property type="project" value="InterPro"/>
</dbReference>
<evidence type="ECO:0000259" key="1">
    <source>
        <dbReference type="Pfam" id="PF04471"/>
    </source>
</evidence>
<evidence type="ECO:0000313" key="3">
    <source>
        <dbReference type="Proteomes" id="UP000436429"/>
    </source>
</evidence>
<comment type="caution">
    <text evidence="2">The sequence shown here is derived from an EMBL/GenBank/DDBJ whole genome shotgun (WGS) entry which is preliminary data.</text>
</comment>
<dbReference type="InterPro" id="IPR007560">
    <property type="entry name" value="Restrct_endonuc_IV_Mrr"/>
</dbReference>